<reference evidence="2" key="1">
    <citation type="submission" date="2023-02" db="EMBL/GenBank/DDBJ databases">
        <authorList>
            <person name="Palmer J.M."/>
        </authorList>
    </citation>
    <scope>NUCLEOTIDE SEQUENCE</scope>
    <source>
        <strain evidence="2">FW57</strain>
    </source>
</reference>
<keyword evidence="3" id="KW-1185">Reference proteome</keyword>
<sequence length="406" mass="45362">MTELENSDSEESDALQTVMAKVDPKTDVLHLKGAVPTNDQWEALAQHFTNVRFLKVATGWDEDWIDDKFPLNWPLELLIIADASGERVRTPAILQGRIKHLVLFYNSGLRFEGPTIDELMKDAEQLQFLPRQQKTPDAAESESPAAAEDTEPATEPPNPDEAEPDGIRVYSVPHEWHKWICNKYATQDLELSLEPKDGEPPSAMRSLQILGNDALQMFSYMALANFHLLYSLSSLAIDSPDGNDLSHIPPNIPLIALQELQHLKNLKLTLGSPVYATLLELFNNEPFLHAVLPPNIETLQLRGPVSMAPHLDEFAAGFEHAEFLPNLKRITLVLDKPDQGSDSPSEASLEQLRAACKACKKVLDAARSARGVVVEAWREPWVEEHSGLFHAVDDRWAVLEEIESRG</sequence>
<evidence type="ECO:0000313" key="2">
    <source>
        <dbReference type="EMBL" id="KAG7289927.1"/>
    </source>
</evidence>
<feature type="compositionally biased region" description="Low complexity" evidence="1">
    <location>
        <begin position="136"/>
        <end position="147"/>
    </location>
</feature>
<dbReference type="EMBL" id="JAHCVI010000002">
    <property type="protein sequence ID" value="KAG7289927.1"/>
    <property type="molecule type" value="Genomic_DNA"/>
</dbReference>
<proteinExistence type="predicted"/>
<dbReference type="Proteomes" id="UP001197093">
    <property type="component" value="Unassembled WGS sequence"/>
</dbReference>
<protein>
    <submittedName>
        <fullName evidence="2">Uncharacterized protein</fullName>
    </submittedName>
</protein>
<comment type="caution">
    <text evidence="2">The sequence shown here is derived from an EMBL/GenBank/DDBJ whole genome shotgun (WGS) entry which is preliminary data.</text>
</comment>
<name>A0AAD4F1U0_9PEZI</name>
<evidence type="ECO:0000256" key="1">
    <source>
        <dbReference type="SAM" id="MobiDB-lite"/>
    </source>
</evidence>
<gene>
    <name evidence="2" type="ORF">NEMBOFW57_006304</name>
</gene>
<feature type="region of interest" description="Disordered" evidence="1">
    <location>
        <begin position="132"/>
        <end position="166"/>
    </location>
</feature>
<organism evidence="2 3">
    <name type="scientific">Staphylotrichum longicolle</name>
    <dbReference type="NCBI Taxonomy" id="669026"/>
    <lineage>
        <taxon>Eukaryota</taxon>
        <taxon>Fungi</taxon>
        <taxon>Dikarya</taxon>
        <taxon>Ascomycota</taxon>
        <taxon>Pezizomycotina</taxon>
        <taxon>Sordariomycetes</taxon>
        <taxon>Sordariomycetidae</taxon>
        <taxon>Sordariales</taxon>
        <taxon>Chaetomiaceae</taxon>
        <taxon>Staphylotrichum</taxon>
    </lineage>
</organism>
<feature type="compositionally biased region" description="Acidic residues" evidence="1">
    <location>
        <begin position="148"/>
        <end position="164"/>
    </location>
</feature>
<evidence type="ECO:0000313" key="3">
    <source>
        <dbReference type="Proteomes" id="UP001197093"/>
    </source>
</evidence>
<accession>A0AAD4F1U0</accession>
<dbReference type="AlphaFoldDB" id="A0AAD4F1U0"/>